<name>E4WZB3_OIKDI</name>
<evidence type="ECO:0000256" key="4">
    <source>
        <dbReference type="ARBA" id="ARBA00022692"/>
    </source>
</evidence>
<reference evidence="10" key="1">
    <citation type="journal article" date="2010" name="Science">
        <title>Plasticity of animal genome architecture unmasked by rapid evolution of a pelagic tunicate.</title>
        <authorList>
            <person name="Denoeud F."/>
            <person name="Henriet S."/>
            <person name="Mungpakdee S."/>
            <person name="Aury J.M."/>
            <person name="Da Silva C."/>
            <person name="Brinkmann H."/>
            <person name="Mikhaleva J."/>
            <person name="Olsen L.C."/>
            <person name="Jubin C."/>
            <person name="Canestro C."/>
            <person name="Bouquet J.M."/>
            <person name="Danks G."/>
            <person name="Poulain J."/>
            <person name="Campsteijn C."/>
            <person name="Adamski M."/>
            <person name="Cross I."/>
            <person name="Yadetie F."/>
            <person name="Muffato M."/>
            <person name="Louis A."/>
            <person name="Butcher S."/>
            <person name="Tsagkogeorga G."/>
            <person name="Konrad A."/>
            <person name="Singh S."/>
            <person name="Jensen M.F."/>
            <person name="Cong E.H."/>
            <person name="Eikeseth-Otteraa H."/>
            <person name="Noel B."/>
            <person name="Anthouard V."/>
            <person name="Porcel B.M."/>
            <person name="Kachouri-Lafond R."/>
            <person name="Nishino A."/>
            <person name="Ugolini M."/>
            <person name="Chourrout P."/>
            <person name="Nishida H."/>
            <person name="Aasland R."/>
            <person name="Huzurbazar S."/>
            <person name="Westhof E."/>
            <person name="Delsuc F."/>
            <person name="Lehrach H."/>
            <person name="Reinhardt R."/>
            <person name="Weissenbach J."/>
            <person name="Roy S.W."/>
            <person name="Artiguenave F."/>
            <person name="Postlethwait J.H."/>
            <person name="Manak J.R."/>
            <person name="Thompson E.M."/>
            <person name="Jaillon O."/>
            <person name="Du Pasquier L."/>
            <person name="Boudinot P."/>
            <person name="Liberles D.A."/>
            <person name="Volff J.N."/>
            <person name="Philippe H."/>
            <person name="Lenhard B."/>
            <person name="Roest Crollius H."/>
            <person name="Wincker P."/>
            <person name="Chourrout D."/>
        </authorList>
    </citation>
    <scope>NUCLEOTIDE SEQUENCE [LARGE SCALE GENOMIC DNA]</scope>
</reference>
<keyword evidence="11" id="KW-1185">Reference proteome</keyword>
<comment type="subcellular location">
    <subcellularLocation>
        <location evidence="1 9">Mitochondrion inner membrane</location>
        <topology evidence="1 9">Multi-pass membrane protein</topology>
    </subcellularLocation>
</comment>
<keyword evidence="8" id="KW-0472">Membrane</keyword>
<keyword evidence="5 9" id="KW-0999">Mitochondrion inner membrane</keyword>
<dbReference type="Proteomes" id="UP000001307">
    <property type="component" value="Unassembled WGS sequence"/>
</dbReference>
<comment type="function">
    <text evidence="9">Mediates the uptake of pyruvate into mitochondria.</text>
</comment>
<comment type="similarity">
    <text evidence="2 9">Belongs to the mitochondrial pyruvate carrier (MPC) (TC 2.A.105) family.</text>
</comment>
<organism evidence="10">
    <name type="scientific">Oikopleura dioica</name>
    <name type="common">Tunicate</name>
    <dbReference type="NCBI Taxonomy" id="34765"/>
    <lineage>
        <taxon>Eukaryota</taxon>
        <taxon>Metazoa</taxon>
        <taxon>Chordata</taxon>
        <taxon>Tunicata</taxon>
        <taxon>Appendicularia</taxon>
        <taxon>Copelata</taxon>
        <taxon>Oikopleuridae</taxon>
        <taxon>Oikopleura</taxon>
    </lineage>
</organism>
<dbReference type="InterPro" id="IPR005336">
    <property type="entry name" value="MPC"/>
</dbReference>
<keyword evidence="6" id="KW-1133">Transmembrane helix</keyword>
<dbReference type="InParanoid" id="E4WZB3"/>
<evidence type="ECO:0000256" key="3">
    <source>
        <dbReference type="ARBA" id="ARBA00022448"/>
    </source>
</evidence>
<evidence type="ECO:0000256" key="8">
    <source>
        <dbReference type="ARBA" id="ARBA00023136"/>
    </source>
</evidence>
<dbReference type="AlphaFoldDB" id="E4WZB3"/>
<dbReference type="EMBL" id="FN653019">
    <property type="protein sequence ID" value="CBY22509.1"/>
    <property type="molecule type" value="Genomic_DNA"/>
</dbReference>
<keyword evidence="7 9" id="KW-0496">Mitochondrion</keyword>
<evidence type="ECO:0000313" key="10">
    <source>
        <dbReference type="EMBL" id="CBY22509.1"/>
    </source>
</evidence>
<keyword evidence="4" id="KW-0812">Transmembrane</keyword>
<evidence type="ECO:0000256" key="7">
    <source>
        <dbReference type="ARBA" id="ARBA00023128"/>
    </source>
</evidence>
<keyword evidence="3 9" id="KW-0813">Transport</keyword>
<evidence type="ECO:0000313" key="11">
    <source>
        <dbReference type="Proteomes" id="UP000001307"/>
    </source>
</evidence>
<evidence type="ECO:0000256" key="9">
    <source>
        <dbReference type="RuleBase" id="RU363100"/>
    </source>
</evidence>
<dbReference type="Pfam" id="PF03650">
    <property type="entry name" value="MPC"/>
    <property type="match status" value="1"/>
</dbReference>
<dbReference type="OrthoDB" id="1697690at2759"/>
<evidence type="ECO:0000256" key="5">
    <source>
        <dbReference type="ARBA" id="ARBA00022792"/>
    </source>
</evidence>
<accession>E4WZB3</accession>
<sequence length="91" mass="10471">MRQFFNRGFNGFRNQFRAGRRFNSEQADNSFKAWRDYFFSTHFWGPAANWGIPIAAIADCQKSPEIISLSPGGPLELMLLRAFAFDDSPNF</sequence>
<gene>
    <name evidence="10" type="ORF">GSOID_T00013266001</name>
</gene>
<proteinExistence type="inferred from homology"/>
<protein>
    <recommendedName>
        <fullName evidence="9">Mitochondrial pyruvate carrier</fullName>
    </recommendedName>
</protein>
<evidence type="ECO:0000256" key="1">
    <source>
        <dbReference type="ARBA" id="ARBA00004448"/>
    </source>
</evidence>
<dbReference type="GO" id="GO:0006850">
    <property type="term" value="P:pyruvate import into mitochondria"/>
    <property type="evidence" value="ECO:0007669"/>
    <property type="project" value="InterPro"/>
</dbReference>
<evidence type="ECO:0000256" key="2">
    <source>
        <dbReference type="ARBA" id="ARBA00006416"/>
    </source>
</evidence>
<dbReference type="GO" id="GO:0005743">
    <property type="term" value="C:mitochondrial inner membrane"/>
    <property type="evidence" value="ECO:0007669"/>
    <property type="project" value="UniProtKB-SubCell"/>
</dbReference>
<evidence type="ECO:0000256" key="6">
    <source>
        <dbReference type="ARBA" id="ARBA00022989"/>
    </source>
</evidence>